<sequence>MAIAANFSGIVAPQNTWGRKPTPKTAIESFAVKTTCRFDQDRLKREHLKFLQNAELSKLLINGDNKFYPIMASNRSTNNYHNSDPASTSPSDLIKDFYVCINEKNMRKLGDYISADCYIEECSFPSPIDGKEEVFRFFKRLSTSMGENVKFNVQHVCQEDDQLIAAAKWHMEWKKSQIPFTRGCSFFECAQEGDKLRIIKARIVIESPFKPGGYVLHYVGTLHKPSSEKLLTPLELRYFTTKLRFSICSPNSKALPQVVVTQSSLPSRVDQVSIKDSTMKGPRTGGSGGGRLKMAIGFSGFSFNVPPEEVTSFPCFFVAVDDKVPVTINKCIYIIVGANENAFDPNMNDLA</sequence>
<evidence type="ECO:0000313" key="3">
    <source>
        <dbReference type="Proteomes" id="UP000596661"/>
    </source>
</evidence>
<dbReference type="CDD" id="cd00531">
    <property type="entry name" value="NTF2_like"/>
    <property type="match status" value="1"/>
</dbReference>
<dbReference type="EnsemblPlants" id="evm.model.05.1385">
    <property type="protein sequence ID" value="cds.evm.model.05.1385"/>
    <property type="gene ID" value="evm.TU.05.1385"/>
</dbReference>
<dbReference type="OMA" id="TANGPRM"/>
<evidence type="ECO:0000259" key="1">
    <source>
        <dbReference type="Pfam" id="PF12680"/>
    </source>
</evidence>
<organism evidence="2 3">
    <name type="scientific">Cannabis sativa</name>
    <name type="common">Hemp</name>
    <name type="synonym">Marijuana</name>
    <dbReference type="NCBI Taxonomy" id="3483"/>
    <lineage>
        <taxon>Eukaryota</taxon>
        <taxon>Viridiplantae</taxon>
        <taxon>Streptophyta</taxon>
        <taxon>Embryophyta</taxon>
        <taxon>Tracheophyta</taxon>
        <taxon>Spermatophyta</taxon>
        <taxon>Magnoliopsida</taxon>
        <taxon>eudicotyledons</taxon>
        <taxon>Gunneridae</taxon>
        <taxon>Pentapetalae</taxon>
        <taxon>rosids</taxon>
        <taxon>fabids</taxon>
        <taxon>Rosales</taxon>
        <taxon>Cannabaceae</taxon>
        <taxon>Cannabis</taxon>
    </lineage>
</organism>
<dbReference type="InterPro" id="IPR037401">
    <property type="entry name" value="SnoaL-like"/>
</dbReference>
<keyword evidence="3" id="KW-1185">Reference proteome</keyword>
<name>A0A803PL46_CANSA</name>
<dbReference type="Pfam" id="PF12680">
    <property type="entry name" value="SnoaL_2"/>
    <property type="match status" value="1"/>
</dbReference>
<reference evidence="2" key="1">
    <citation type="submission" date="2018-11" db="EMBL/GenBank/DDBJ databases">
        <authorList>
            <person name="Grassa J C."/>
        </authorList>
    </citation>
    <scope>NUCLEOTIDE SEQUENCE [LARGE SCALE GENOMIC DNA]</scope>
</reference>
<reference evidence="2" key="2">
    <citation type="submission" date="2021-03" db="UniProtKB">
        <authorList>
            <consortium name="EnsemblPlants"/>
        </authorList>
    </citation>
    <scope>IDENTIFICATION</scope>
</reference>
<dbReference type="PANTHER" id="PTHR33698">
    <property type="entry name" value="NUCLEAR TRANSPORT FACTOR 2 (NTF2)-LIKE PROTEIN"/>
    <property type="match status" value="1"/>
</dbReference>
<proteinExistence type="predicted"/>
<dbReference type="SUPFAM" id="SSF54427">
    <property type="entry name" value="NTF2-like"/>
    <property type="match status" value="1"/>
</dbReference>
<dbReference type="PANTHER" id="PTHR33698:SF1">
    <property type="entry name" value="NUCLEAR TRANSPORT FACTOR 2 (NTF2) FAMILY PROTEIN"/>
    <property type="match status" value="1"/>
</dbReference>
<dbReference type="AlphaFoldDB" id="A0A803PL46"/>
<feature type="domain" description="SnoaL-like" evidence="1">
    <location>
        <begin position="95"/>
        <end position="190"/>
    </location>
</feature>
<dbReference type="EMBL" id="UZAU01000534">
    <property type="status" value="NOT_ANNOTATED_CDS"/>
    <property type="molecule type" value="Genomic_DNA"/>
</dbReference>
<dbReference type="Gramene" id="evm.model.05.1385">
    <property type="protein sequence ID" value="cds.evm.model.05.1385"/>
    <property type="gene ID" value="evm.TU.05.1385"/>
</dbReference>
<evidence type="ECO:0000313" key="2">
    <source>
        <dbReference type="EnsemblPlants" id="cds.evm.model.05.1385"/>
    </source>
</evidence>
<protein>
    <recommendedName>
        <fullName evidence="1">SnoaL-like domain-containing protein</fullName>
    </recommendedName>
</protein>
<dbReference type="Proteomes" id="UP000596661">
    <property type="component" value="Chromosome 5"/>
</dbReference>
<accession>A0A803PL46</accession>
<dbReference type="InterPro" id="IPR032710">
    <property type="entry name" value="NTF2-like_dom_sf"/>
</dbReference>
<dbReference type="Gene3D" id="3.10.450.50">
    <property type="match status" value="1"/>
</dbReference>